<sequence length="340" mass="37366">MLRWRALIVALMVAVGGCATSERSQEPAPPIIVPQSTWRQVDSQIVAASRSATERANTYAHESMESWMDLVYQRTDAEFIPWFTSYWTQQWLTLKVAWYKLGAEGEIDPTVDRISIYLQEQYQDRVLDPVAEEIDPIKVMDQATKLYVQLLGQQIQGIPQRYGVPLDQFDRRLQGIPAIALAPSTTHSASLYQVIHADPLDELPAYVALVDRVRGSSAREGTGVSPAGISTVAKQTSEELAAELVTRGAASAVSALAGRVAGTLISLGVAGFSIISKENARPGVEAHLRKSLNDDFDEEWLELMRNPDTGVMAGVNYLSGQIEGNLTGPDTLPLRYEPIQ</sequence>
<proteinExistence type="predicted"/>
<feature type="chain" id="PRO_5046700440" description="Lipoprotein" evidence="1">
    <location>
        <begin position="22"/>
        <end position="340"/>
    </location>
</feature>
<dbReference type="RefSeq" id="WP_215376271.1">
    <property type="nucleotide sequence ID" value="NZ_JAGTIS010000008.1"/>
</dbReference>
<dbReference type="Proteomes" id="UP001519667">
    <property type="component" value="Unassembled WGS sequence"/>
</dbReference>
<accession>A0ABS5XIE3</accession>
<gene>
    <name evidence="2" type="ORF">J7302_15190</name>
</gene>
<organism evidence="2 3">
    <name type="scientific">Metapseudomonas boanensis</name>
    <dbReference type="NCBI Taxonomy" id="2822138"/>
    <lineage>
        <taxon>Bacteria</taxon>
        <taxon>Pseudomonadati</taxon>
        <taxon>Pseudomonadota</taxon>
        <taxon>Gammaproteobacteria</taxon>
        <taxon>Pseudomonadales</taxon>
        <taxon>Pseudomonadaceae</taxon>
        <taxon>Metapseudomonas</taxon>
    </lineage>
</organism>
<evidence type="ECO:0000313" key="3">
    <source>
        <dbReference type="Proteomes" id="UP001519667"/>
    </source>
</evidence>
<protein>
    <recommendedName>
        <fullName evidence="4">Lipoprotein</fullName>
    </recommendedName>
</protein>
<evidence type="ECO:0000256" key="1">
    <source>
        <dbReference type="SAM" id="SignalP"/>
    </source>
</evidence>
<feature type="signal peptide" evidence="1">
    <location>
        <begin position="1"/>
        <end position="21"/>
    </location>
</feature>
<evidence type="ECO:0000313" key="2">
    <source>
        <dbReference type="EMBL" id="MBT8767459.1"/>
    </source>
</evidence>
<name>A0ABS5XIE3_9GAMM</name>
<keyword evidence="3" id="KW-1185">Reference proteome</keyword>
<dbReference type="EMBL" id="JAGTIS010000008">
    <property type="protein sequence ID" value="MBT8767459.1"/>
    <property type="molecule type" value="Genomic_DNA"/>
</dbReference>
<comment type="caution">
    <text evidence="2">The sequence shown here is derived from an EMBL/GenBank/DDBJ whole genome shotgun (WGS) entry which is preliminary data.</text>
</comment>
<reference evidence="2 3" key="1">
    <citation type="submission" date="2021-04" db="EMBL/GenBank/DDBJ databases">
        <title>Pseudomonas boanensis sp. nov., a bacterium isolated from river water used for household purposes in Boane District, Mozambique.</title>
        <authorList>
            <person name="Nicklasson M."/>
            <person name="Martin-Rodriguez A.J."/>
            <person name="Thorell K."/>
            <person name="Neves L."/>
            <person name="Mussagy A."/>
            <person name="Rydberg H.A."/>
            <person name="Hernroth B."/>
            <person name="Svensson-Stadler L."/>
            <person name="Sjoling A."/>
        </authorList>
    </citation>
    <scope>NUCLEOTIDE SEQUENCE [LARGE SCALE GENOMIC DNA]</scope>
    <source>
        <strain evidence="2 3">DB1</strain>
    </source>
</reference>
<keyword evidence="1" id="KW-0732">Signal</keyword>
<dbReference type="PROSITE" id="PS51257">
    <property type="entry name" value="PROKAR_LIPOPROTEIN"/>
    <property type="match status" value="1"/>
</dbReference>
<evidence type="ECO:0008006" key="4">
    <source>
        <dbReference type="Google" id="ProtNLM"/>
    </source>
</evidence>